<dbReference type="SMART" id="SM00836">
    <property type="entry name" value="DALR_1"/>
    <property type="match status" value="1"/>
</dbReference>
<dbReference type="SUPFAM" id="SSF55190">
    <property type="entry name" value="Arginyl-tRNA synthetase (ArgRS), N-terminal 'additional' domain"/>
    <property type="match status" value="1"/>
</dbReference>
<dbReference type="SMART" id="SM01016">
    <property type="entry name" value="Arg_tRNA_synt_N"/>
    <property type="match status" value="1"/>
</dbReference>
<dbReference type="EMBL" id="JBIRWE010000002">
    <property type="protein sequence ID" value="MFI1963829.1"/>
    <property type="molecule type" value="Genomic_DNA"/>
</dbReference>
<feature type="region of interest" description="Disordered" evidence="6">
    <location>
        <begin position="230"/>
        <end position="253"/>
    </location>
</feature>
<evidence type="ECO:0000256" key="6">
    <source>
        <dbReference type="SAM" id="MobiDB-lite"/>
    </source>
</evidence>
<dbReference type="PANTHER" id="PTHR11956">
    <property type="entry name" value="ARGINYL-TRNA SYNTHETASE"/>
    <property type="match status" value="1"/>
</dbReference>
<evidence type="ECO:0000256" key="5">
    <source>
        <dbReference type="ARBA" id="ARBA00049339"/>
    </source>
</evidence>
<evidence type="ECO:0000259" key="8">
    <source>
        <dbReference type="SMART" id="SM01016"/>
    </source>
</evidence>
<dbReference type="InterPro" id="IPR005148">
    <property type="entry name" value="Arg-tRNA-synth_N"/>
</dbReference>
<dbReference type="Gene3D" id="1.10.730.10">
    <property type="entry name" value="Isoleucyl-tRNA Synthetase, Domain 1"/>
    <property type="match status" value="1"/>
</dbReference>
<evidence type="ECO:0000259" key="7">
    <source>
        <dbReference type="SMART" id="SM00836"/>
    </source>
</evidence>
<dbReference type="InterPro" id="IPR009080">
    <property type="entry name" value="tRNAsynth_Ia_anticodon-bd"/>
</dbReference>
<sequence length="425" mass="44644">MTPAELSRTVLRTVRRAVEAGELCAAVPERAVVRRPPPHRRDQGDYATGIALQLAKEADRPPRQIAELLRERIARTPGIARVDIADPGFLNITLDHASGTDLVREVLGAERYGQTDEYAHQHLELTFPRDTRAAVTADALARILRSQGAPRVTLRCEGGPPDPTWYDLGVRNVTPAPLDAPSAVSSTTSPSAAPSISASSTTAPLDAPPAAGPKAVPAAASPETCAATPAASAATPAATAPGANGDPAPNTIALRPVPAGQPAVELLRTLGPDAARWALLRPAGHDRARTEPAQLLAQRESNPLFRVRYAHARAHALLRNAAQLGVDPRPGDTPEASAEALRAVLAEYPAVLATAARLRAPDRVARHLEATADAFFRFHDHCPVLPRGDEKPEAAHRARVALAQAAGTVLAGGLHLLGITAPARL</sequence>
<comment type="caution">
    <text evidence="9">The sequence shown here is derived from an EMBL/GenBank/DDBJ whole genome shotgun (WGS) entry which is preliminary data.</text>
</comment>
<gene>
    <name evidence="9" type="primary">nrtL</name>
    <name evidence="9" type="ORF">ACH429_06780</name>
</gene>
<proteinExistence type="predicted"/>
<keyword evidence="10" id="KW-1185">Reference proteome</keyword>
<evidence type="ECO:0000313" key="10">
    <source>
        <dbReference type="Proteomes" id="UP001611548"/>
    </source>
</evidence>
<dbReference type="Gene3D" id="3.30.1360.70">
    <property type="entry name" value="Arginyl tRNA synthetase N-terminal domain"/>
    <property type="match status" value="1"/>
</dbReference>
<organism evidence="9 10">
    <name type="scientific">Streptomyces pathocidini</name>
    <dbReference type="NCBI Taxonomy" id="1650571"/>
    <lineage>
        <taxon>Bacteria</taxon>
        <taxon>Bacillati</taxon>
        <taxon>Actinomycetota</taxon>
        <taxon>Actinomycetes</taxon>
        <taxon>Kitasatosporales</taxon>
        <taxon>Streptomycetaceae</taxon>
        <taxon>Streptomyces</taxon>
    </lineage>
</organism>
<name>A0ABW7UME5_9ACTN</name>
<dbReference type="SUPFAM" id="SSF47323">
    <property type="entry name" value="Anticodon-binding domain of a subclass of class I aminoacyl-tRNA synthetases"/>
    <property type="match status" value="1"/>
</dbReference>
<evidence type="ECO:0000256" key="3">
    <source>
        <dbReference type="ARBA" id="ARBA00022741"/>
    </source>
</evidence>
<feature type="domain" description="Arginyl tRNA synthetase N-terminal" evidence="8">
    <location>
        <begin position="4"/>
        <end position="94"/>
    </location>
</feature>
<dbReference type="InterPro" id="IPR001278">
    <property type="entry name" value="Arg-tRNA-ligase"/>
</dbReference>
<reference evidence="9 10" key="1">
    <citation type="submission" date="2024-10" db="EMBL/GenBank/DDBJ databases">
        <title>The Natural Products Discovery Center: Release of the First 8490 Sequenced Strains for Exploring Actinobacteria Biosynthetic Diversity.</title>
        <authorList>
            <person name="Kalkreuter E."/>
            <person name="Kautsar S.A."/>
            <person name="Yang D."/>
            <person name="Bader C.D."/>
            <person name="Teijaro C.N."/>
            <person name="Fluegel L."/>
            <person name="Davis C.M."/>
            <person name="Simpson J.R."/>
            <person name="Lauterbach L."/>
            <person name="Steele A.D."/>
            <person name="Gui C."/>
            <person name="Meng S."/>
            <person name="Li G."/>
            <person name="Viehrig K."/>
            <person name="Ye F."/>
            <person name="Su P."/>
            <person name="Kiefer A.F."/>
            <person name="Nichols A."/>
            <person name="Cepeda A.J."/>
            <person name="Yan W."/>
            <person name="Fan B."/>
            <person name="Jiang Y."/>
            <person name="Adhikari A."/>
            <person name="Zheng C.-J."/>
            <person name="Schuster L."/>
            <person name="Cowan T.M."/>
            <person name="Smanski M.J."/>
            <person name="Chevrette M.G."/>
            <person name="De Carvalho L.P.S."/>
            <person name="Shen B."/>
        </authorList>
    </citation>
    <scope>NUCLEOTIDE SEQUENCE [LARGE SCALE GENOMIC DNA]</scope>
    <source>
        <strain evidence="9 10">NPDC020327</strain>
    </source>
</reference>
<dbReference type="Pfam" id="PF05746">
    <property type="entry name" value="DALR_1"/>
    <property type="match status" value="1"/>
</dbReference>
<feature type="domain" description="DALR anticodon binding" evidence="7">
    <location>
        <begin position="307"/>
        <end position="425"/>
    </location>
</feature>
<dbReference type="InterPro" id="IPR036695">
    <property type="entry name" value="Arg-tRNA-synth_N_sf"/>
</dbReference>
<dbReference type="RefSeq" id="WP_398718096.1">
    <property type="nucleotide sequence ID" value="NZ_JBIRWE010000002.1"/>
</dbReference>
<feature type="compositionally biased region" description="Low complexity" evidence="6">
    <location>
        <begin position="230"/>
        <end position="251"/>
    </location>
</feature>
<evidence type="ECO:0000256" key="2">
    <source>
        <dbReference type="ARBA" id="ARBA00022598"/>
    </source>
</evidence>
<keyword evidence="2" id="KW-0436">Ligase</keyword>
<feature type="compositionally biased region" description="Low complexity" evidence="6">
    <location>
        <begin position="180"/>
        <end position="205"/>
    </location>
</feature>
<protein>
    <recommendedName>
        <fullName evidence="1">arginine--tRNA ligase</fullName>
        <ecNumber evidence="1">6.1.1.19</ecNumber>
    </recommendedName>
</protein>
<dbReference type="Proteomes" id="UP001611548">
    <property type="component" value="Unassembled WGS sequence"/>
</dbReference>
<dbReference type="NCBIfam" id="NF045898">
    <property type="entry name" value="ArgS_rel_codon"/>
    <property type="match status" value="1"/>
</dbReference>
<dbReference type="InterPro" id="IPR008909">
    <property type="entry name" value="DALR_anticod-bd"/>
</dbReference>
<keyword evidence="4" id="KW-0067">ATP-binding</keyword>
<evidence type="ECO:0000256" key="1">
    <source>
        <dbReference type="ARBA" id="ARBA00012837"/>
    </source>
</evidence>
<feature type="region of interest" description="Disordered" evidence="6">
    <location>
        <begin position="179"/>
        <end position="218"/>
    </location>
</feature>
<dbReference type="Pfam" id="PF03485">
    <property type="entry name" value="Arg_tRNA_synt_N"/>
    <property type="match status" value="1"/>
</dbReference>
<evidence type="ECO:0000313" key="9">
    <source>
        <dbReference type="EMBL" id="MFI1963829.1"/>
    </source>
</evidence>
<comment type="catalytic activity">
    <reaction evidence="5">
        <text>tRNA(Arg) + L-arginine + ATP = L-arginyl-tRNA(Arg) + AMP + diphosphate</text>
        <dbReference type="Rhea" id="RHEA:20301"/>
        <dbReference type="Rhea" id="RHEA-COMP:9658"/>
        <dbReference type="Rhea" id="RHEA-COMP:9673"/>
        <dbReference type="ChEBI" id="CHEBI:30616"/>
        <dbReference type="ChEBI" id="CHEBI:32682"/>
        <dbReference type="ChEBI" id="CHEBI:33019"/>
        <dbReference type="ChEBI" id="CHEBI:78442"/>
        <dbReference type="ChEBI" id="CHEBI:78513"/>
        <dbReference type="ChEBI" id="CHEBI:456215"/>
        <dbReference type="EC" id="6.1.1.19"/>
    </reaction>
</comment>
<dbReference type="EC" id="6.1.1.19" evidence="1"/>
<accession>A0ABW7UME5</accession>
<keyword evidence="3" id="KW-0547">Nucleotide-binding</keyword>
<dbReference type="PANTHER" id="PTHR11956:SF5">
    <property type="entry name" value="ARGININE--TRNA LIGASE, CYTOPLASMIC"/>
    <property type="match status" value="1"/>
</dbReference>
<evidence type="ECO:0000256" key="4">
    <source>
        <dbReference type="ARBA" id="ARBA00022840"/>
    </source>
</evidence>